<dbReference type="InterPro" id="IPR019791">
    <property type="entry name" value="Haem_peroxidase_animal"/>
</dbReference>
<dbReference type="Pfam" id="PF07679">
    <property type="entry name" value="I-set"/>
    <property type="match status" value="1"/>
</dbReference>
<dbReference type="FunFam" id="2.60.40.10:FF:000032">
    <property type="entry name" value="palladin isoform X1"/>
    <property type="match status" value="1"/>
</dbReference>
<reference evidence="5" key="1">
    <citation type="submission" date="2012-07" db="EMBL/GenBank/DDBJ databases">
        <title>Genome of the Chinese tree shrew, a rising model animal genetically related to primates.</title>
        <authorList>
            <person name="Zhang G."/>
            <person name="Fan Y."/>
            <person name="Yao Y."/>
            <person name="Huang Z."/>
        </authorList>
    </citation>
    <scope>NUCLEOTIDE SEQUENCE [LARGE SCALE GENOMIC DNA]</scope>
</reference>
<dbReference type="InterPro" id="IPR007110">
    <property type="entry name" value="Ig-like_dom"/>
</dbReference>
<dbReference type="InterPro" id="IPR036179">
    <property type="entry name" value="Ig-like_dom_sf"/>
</dbReference>
<dbReference type="SUPFAM" id="SSF48113">
    <property type="entry name" value="Heme-dependent peroxidases"/>
    <property type="match status" value="1"/>
</dbReference>
<keyword evidence="2" id="KW-0393">Immunoglobulin domain</keyword>
<dbReference type="PANTHER" id="PTHR11475">
    <property type="entry name" value="OXIDASE/PEROXIDASE"/>
    <property type="match status" value="1"/>
</dbReference>
<evidence type="ECO:0000259" key="3">
    <source>
        <dbReference type="PROSITE" id="PS50835"/>
    </source>
</evidence>
<evidence type="ECO:0000256" key="1">
    <source>
        <dbReference type="ARBA" id="ARBA00023157"/>
    </source>
</evidence>
<dbReference type="InterPro" id="IPR037120">
    <property type="entry name" value="Haem_peroxidase_sf_animal"/>
</dbReference>
<dbReference type="EMBL" id="KB320408">
    <property type="protein sequence ID" value="ELW72461.1"/>
    <property type="molecule type" value="Genomic_DNA"/>
</dbReference>
<name>L9LC07_TUPCH</name>
<dbReference type="GO" id="GO:0006979">
    <property type="term" value="P:response to oxidative stress"/>
    <property type="evidence" value="ECO:0007669"/>
    <property type="project" value="InterPro"/>
</dbReference>
<dbReference type="Proteomes" id="UP000011518">
    <property type="component" value="Unassembled WGS sequence"/>
</dbReference>
<dbReference type="Pfam" id="PF03098">
    <property type="entry name" value="An_peroxidase"/>
    <property type="match status" value="2"/>
</dbReference>
<evidence type="ECO:0000313" key="4">
    <source>
        <dbReference type="EMBL" id="ELW72461.1"/>
    </source>
</evidence>
<feature type="domain" description="Ig-like" evidence="3">
    <location>
        <begin position="2"/>
        <end position="86"/>
    </location>
</feature>
<dbReference type="InterPro" id="IPR010255">
    <property type="entry name" value="Haem_peroxidase_sf"/>
</dbReference>
<reference evidence="5" key="2">
    <citation type="journal article" date="2013" name="Nat. Commun.">
        <title>Genome of the Chinese tree shrew.</title>
        <authorList>
            <person name="Fan Y."/>
            <person name="Huang Z.Y."/>
            <person name="Cao C.C."/>
            <person name="Chen C.S."/>
            <person name="Chen Y.X."/>
            <person name="Fan D.D."/>
            <person name="He J."/>
            <person name="Hou H.L."/>
            <person name="Hu L."/>
            <person name="Hu X.T."/>
            <person name="Jiang X.T."/>
            <person name="Lai R."/>
            <person name="Lang Y.S."/>
            <person name="Liang B."/>
            <person name="Liao S.G."/>
            <person name="Mu D."/>
            <person name="Ma Y.Y."/>
            <person name="Niu Y.Y."/>
            <person name="Sun X.Q."/>
            <person name="Xia J.Q."/>
            <person name="Xiao J."/>
            <person name="Xiong Z.Q."/>
            <person name="Xu L."/>
            <person name="Yang L."/>
            <person name="Zhang Y."/>
            <person name="Zhao W."/>
            <person name="Zhao X.D."/>
            <person name="Zheng Y.T."/>
            <person name="Zhou J.M."/>
            <person name="Zhu Y.B."/>
            <person name="Zhang G.J."/>
            <person name="Wang J."/>
            <person name="Yao Y.G."/>
        </authorList>
    </citation>
    <scope>NUCLEOTIDE SEQUENCE [LARGE SCALE GENOMIC DNA]</scope>
</reference>
<keyword evidence="5" id="KW-1185">Reference proteome</keyword>
<proteinExistence type="predicted"/>
<evidence type="ECO:0000313" key="5">
    <source>
        <dbReference type="Proteomes" id="UP000011518"/>
    </source>
</evidence>
<dbReference type="InterPro" id="IPR003599">
    <property type="entry name" value="Ig_sub"/>
</dbReference>
<dbReference type="AlphaFoldDB" id="L9LC07"/>
<dbReference type="GO" id="GO:0004601">
    <property type="term" value="F:peroxidase activity"/>
    <property type="evidence" value="ECO:0007669"/>
    <property type="project" value="InterPro"/>
</dbReference>
<dbReference type="GO" id="GO:0005615">
    <property type="term" value="C:extracellular space"/>
    <property type="evidence" value="ECO:0007669"/>
    <property type="project" value="TreeGrafter"/>
</dbReference>
<keyword evidence="1" id="KW-1015">Disulfide bond</keyword>
<dbReference type="GO" id="GO:0020037">
    <property type="term" value="F:heme binding"/>
    <property type="evidence" value="ECO:0007669"/>
    <property type="project" value="InterPro"/>
</dbReference>
<dbReference type="SUPFAM" id="SSF48726">
    <property type="entry name" value="Immunoglobulin"/>
    <property type="match status" value="1"/>
</dbReference>
<evidence type="ECO:0000256" key="2">
    <source>
        <dbReference type="ARBA" id="ARBA00023319"/>
    </source>
</evidence>
<dbReference type="PROSITE" id="PS50292">
    <property type="entry name" value="PEROXIDASE_3"/>
    <property type="match status" value="1"/>
</dbReference>
<dbReference type="SMART" id="SM00408">
    <property type="entry name" value="IGc2"/>
    <property type="match status" value="1"/>
</dbReference>
<gene>
    <name evidence="4" type="ORF">TREES_T100014553</name>
</gene>
<dbReference type="InParanoid" id="L9LC07"/>
<dbReference type="FunCoup" id="L9LC07">
    <property type="interactions" value="487"/>
</dbReference>
<organism evidence="4 5">
    <name type="scientific">Tupaia chinensis</name>
    <name type="common">Chinese tree shrew</name>
    <name type="synonym">Tupaia belangeri chinensis</name>
    <dbReference type="NCBI Taxonomy" id="246437"/>
    <lineage>
        <taxon>Eukaryota</taxon>
        <taxon>Metazoa</taxon>
        <taxon>Chordata</taxon>
        <taxon>Craniata</taxon>
        <taxon>Vertebrata</taxon>
        <taxon>Euteleostomi</taxon>
        <taxon>Mammalia</taxon>
        <taxon>Eutheria</taxon>
        <taxon>Euarchontoglires</taxon>
        <taxon>Scandentia</taxon>
        <taxon>Tupaiidae</taxon>
        <taxon>Tupaia</taxon>
    </lineage>
</organism>
<dbReference type="InterPro" id="IPR013783">
    <property type="entry name" value="Ig-like_fold"/>
</dbReference>
<dbReference type="Gene3D" id="2.60.40.10">
    <property type="entry name" value="Immunoglobulins"/>
    <property type="match status" value="1"/>
</dbReference>
<dbReference type="eggNOG" id="KOG2408">
    <property type="taxonomic scope" value="Eukaryota"/>
</dbReference>
<accession>L9LC07</accession>
<dbReference type="InterPro" id="IPR003598">
    <property type="entry name" value="Ig_sub2"/>
</dbReference>
<dbReference type="InterPro" id="IPR013098">
    <property type="entry name" value="Ig_I-set"/>
</dbReference>
<sequence>MPSFVIRPQDTEVLVGTSTTLECVATGHPLPHVTWTRGNGQALDGSRHVATPGGLHLPNVALQDHGLFTCHANNSHGSAQAAANIIVHAPPRFMVSPKDQVVLEEHAVEFLREAEGRPPPVRLLSLIMELIFKAAQGRRAGDAFVESSILDAVRRVDSAINSTRRHLFSQRPHTSGDLLALFHYPRDPFTVVVARAGEVFTQTLQLIRDHVKQALTVDKQGPGDYRANEQPALLAMHTLWLGDHNRVASELSTLNPHWDGDTLYQEARKVVGTQLQHITYSHWLPKVLGEPGMKVLAAVHIQRGRDHGILPYVDFRVFCNLTFVENFEDLQNEMKDSEIRQKLKNMIPGGMSVDPIVDYSSRAVLSGERDSTSHRAIVDVFPTDCRSRERLAGFAADTRQPRWAQYSYGDKKAKDPGHLGSRYVQTASGFRPLPADVFPVCDL</sequence>
<dbReference type="SMART" id="SM00409">
    <property type="entry name" value="IG"/>
    <property type="match status" value="1"/>
</dbReference>
<dbReference type="STRING" id="246437.L9LC07"/>
<dbReference type="PROSITE" id="PS50835">
    <property type="entry name" value="IG_LIKE"/>
    <property type="match status" value="1"/>
</dbReference>
<dbReference type="PANTHER" id="PTHR11475:SF38">
    <property type="entry name" value="OXIDOREDUCTASE PXDNL-RELATED"/>
    <property type="match status" value="1"/>
</dbReference>
<dbReference type="PRINTS" id="PR00457">
    <property type="entry name" value="ANPEROXIDASE"/>
</dbReference>
<protein>
    <submittedName>
        <fullName evidence="4">Peroxidasin-like protein</fullName>
    </submittedName>
</protein>
<dbReference type="Gene3D" id="1.10.640.10">
    <property type="entry name" value="Haem peroxidase domain superfamily, animal type"/>
    <property type="match status" value="2"/>
</dbReference>